<organism evidence="4 5">
    <name type="scientific">Golovinomyces cichoracearum</name>
    <dbReference type="NCBI Taxonomy" id="62708"/>
    <lineage>
        <taxon>Eukaryota</taxon>
        <taxon>Fungi</taxon>
        <taxon>Dikarya</taxon>
        <taxon>Ascomycota</taxon>
        <taxon>Pezizomycotina</taxon>
        <taxon>Leotiomycetes</taxon>
        <taxon>Erysiphales</taxon>
        <taxon>Erysiphaceae</taxon>
        <taxon>Golovinomyces</taxon>
    </lineage>
</organism>
<accession>A0A420IPB2</accession>
<dbReference type="GO" id="GO:0055087">
    <property type="term" value="C:Ski complex"/>
    <property type="evidence" value="ECO:0007669"/>
    <property type="project" value="InterPro"/>
</dbReference>
<dbReference type="PROSITE" id="PS50005">
    <property type="entry name" value="TPR"/>
    <property type="match status" value="3"/>
</dbReference>
<name>A0A420IPB2_9PEZI</name>
<evidence type="ECO:0000256" key="3">
    <source>
        <dbReference type="PROSITE-ProRule" id="PRU00339"/>
    </source>
</evidence>
<feature type="repeat" description="TPR" evidence="3">
    <location>
        <begin position="989"/>
        <end position="1022"/>
    </location>
</feature>
<dbReference type="PANTHER" id="PTHR15704:SF7">
    <property type="entry name" value="SUPERKILLER COMPLEX PROTEIN 3"/>
    <property type="match status" value="1"/>
</dbReference>
<dbReference type="InterPro" id="IPR039226">
    <property type="entry name" value="Ski3/TTC37"/>
</dbReference>
<sequence>MSSSKAALKVIDSAIKAERYKDAVSECRKLLANSPRNYLASIFLGYALSKLNESEGAEEAYFAAVETRASEATAWQGLIKIYENRGSEKIDKYHEASLKLAEIYQTADQAFKCQDVIEKFIAFAKKNGTRSQYKKSLELLLPGSSIFDYLENSLPHPSQTYEEIAQITEFDEREHINRLIGERRTRLGAKIRQVTTEVKREVMINSELEFLYHQIINWSNNTETRRLYEEKLIQRNLDLMIVLPLGPAKTERRLKVWELATGMVIIKHPFKLAWDIALEWKDPKRVEYLDVNILRDYCALFPTAGLTSVLSGFMSSELSLFPPVPSNLIEKKATDVSESEDDEDDEGGVLLDENSTAADRLLLMTEGMSDSGKSILAHRLTGEYYQYLEEYESVVELMRNGQRCIAEESAKTGLQFEKSSQHINSLLGTALVYYQSPKNHHEAKEIFEKLLEKDPKSTSALIGIGLIYEEEEDYSSAIKFFNRVLEGDSSNMRVKTEAAWVKALNGDYITGKLELYKCLSELNEQDLRDRDLLAQTQYRYGVCIWNTETKKSSRKDRNGAYSYFLAALKSNLNFAPAYTSLGIFYADYNKDKKRARKCFQKAFELSSSEVGAAERLARLFAEQGEWELVEIIARRVVDSGKIRPSPGSKKKGISWPFAALAVAELNKHDFAKSIASFQSALRITPDDYHSWVGLGESYYNCGRYIAATKALQHALKLEAEAENLTFGETWYAEHMLANIKRELGDYDEAVVSYRNVLLQRKGEYSVSIALIQALVESAFDGIDNGLFGYATERAIDAIDVALTFSNINLDSFNLWKAVGDACSVFSHVQSRINDFPVAKVQKLFRTGNEKKLYDIFSEIDGVGLDVAFATGLYSEDESDGINLTRAIHASILAHKRAINSLANDRLAQSIAFYNLGWIEYEAHVYLCINFKKRSSRYLKTSIRCFKRAIEIEAGNSEFWNALGVVTSGINPKIAQHSFVRSLYLNERNARTWTNLGTLYLLQNDYLLANEAFTRAQSSDPDFAHAWVGQGILAGILTGDQKEAHILFTHAMEISESSSTLVRRQYTQSSYDQLVSSKAVVDVDNFIGILFSLKQLQSMTPHDLISQHLTSLFLEHVNDMSSALSNLESICNMLESDYELTESPVSLSRFALGKADLARCQLSLGLYNEAIESGETALQLSTEDAGNKLSEHSRKKCRLSAHLTMSLAHYYLGQVESGLQYFLPALEDSNKNPNIVCILAQILWARGDSDSRNSARNYLIDSIERHSDHVHSILLLGIITLLDRDYESLEAVTASLHELRTNNSSVQVSEILRGIAALSEEKRELRVMTEIQTDILLNPSRPYGWSHFSDVTINQHAAEMTLKTATNASLSRGDVNAQELSEAYSGTGRAADAQRAIMNAPWNVGGWNSLSTIIQKISF</sequence>
<evidence type="ECO:0000313" key="4">
    <source>
        <dbReference type="EMBL" id="RKF76335.1"/>
    </source>
</evidence>
<dbReference type="SUPFAM" id="SSF48452">
    <property type="entry name" value="TPR-like"/>
    <property type="match status" value="4"/>
</dbReference>
<evidence type="ECO:0000256" key="1">
    <source>
        <dbReference type="ARBA" id="ARBA00022737"/>
    </source>
</evidence>
<evidence type="ECO:0000313" key="5">
    <source>
        <dbReference type="Proteomes" id="UP000283383"/>
    </source>
</evidence>
<dbReference type="Pfam" id="PF18833">
    <property type="entry name" value="TPR_22"/>
    <property type="match status" value="1"/>
</dbReference>
<dbReference type="SMART" id="SM00028">
    <property type="entry name" value="TPR"/>
    <property type="match status" value="9"/>
</dbReference>
<dbReference type="GO" id="GO:0006401">
    <property type="term" value="P:RNA catabolic process"/>
    <property type="evidence" value="ECO:0007669"/>
    <property type="project" value="InterPro"/>
</dbReference>
<dbReference type="EMBL" id="MCBQ01007962">
    <property type="protein sequence ID" value="RKF76335.1"/>
    <property type="molecule type" value="Genomic_DNA"/>
</dbReference>
<feature type="repeat" description="TPR" evidence="3">
    <location>
        <begin position="688"/>
        <end position="721"/>
    </location>
</feature>
<comment type="caution">
    <text evidence="4">The sequence shown here is derived from an EMBL/GenBank/DDBJ whole genome shotgun (WGS) entry which is preliminary data.</text>
</comment>
<feature type="repeat" description="TPR" evidence="3">
    <location>
        <begin position="458"/>
        <end position="491"/>
    </location>
</feature>
<dbReference type="Pfam" id="PF13432">
    <property type="entry name" value="TPR_16"/>
    <property type="match status" value="2"/>
</dbReference>
<dbReference type="InterPro" id="IPR011990">
    <property type="entry name" value="TPR-like_helical_dom_sf"/>
</dbReference>
<evidence type="ECO:0000256" key="2">
    <source>
        <dbReference type="ARBA" id="ARBA00022803"/>
    </source>
</evidence>
<dbReference type="InterPro" id="IPR019734">
    <property type="entry name" value="TPR_rpt"/>
</dbReference>
<dbReference type="PANTHER" id="PTHR15704">
    <property type="entry name" value="SUPERKILLER 3 PROTEIN-RELATED"/>
    <property type="match status" value="1"/>
</dbReference>
<dbReference type="Gene3D" id="1.25.40.10">
    <property type="entry name" value="Tetratricopeptide repeat domain"/>
    <property type="match status" value="4"/>
</dbReference>
<dbReference type="STRING" id="62708.A0A420IPB2"/>
<dbReference type="InterPro" id="IPR040962">
    <property type="entry name" value="TPR_22"/>
</dbReference>
<proteinExistence type="predicted"/>
<protein>
    <submittedName>
        <fullName evidence="4">Superkiller protein 3</fullName>
    </submittedName>
</protein>
<keyword evidence="5" id="KW-1185">Reference proteome</keyword>
<keyword evidence="1" id="KW-0677">Repeat</keyword>
<gene>
    <name evidence="4" type="ORF">GcM3_079008</name>
</gene>
<dbReference type="Pfam" id="PF13181">
    <property type="entry name" value="TPR_8"/>
    <property type="match status" value="3"/>
</dbReference>
<dbReference type="Proteomes" id="UP000283383">
    <property type="component" value="Unassembled WGS sequence"/>
</dbReference>
<keyword evidence="2 3" id="KW-0802">TPR repeat</keyword>
<reference evidence="4 5" key="1">
    <citation type="journal article" date="2018" name="BMC Genomics">
        <title>Comparative genome analyses reveal sequence features reflecting distinct modes of host-adaptation between dicot and monocot powdery mildew.</title>
        <authorList>
            <person name="Wu Y."/>
            <person name="Ma X."/>
            <person name="Pan Z."/>
            <person name="Kale S.D."/>
            <person name="Song Y."/>
            <person name="King H."/>
            <person name="Zhang Q."/>
            <person name="Presley C."/>
            <person name="Deng X."/>
            <person name="Wei C.I."/>
            <person name="Xiao S."/>
        </authorList>
    </citation>
    <scope>NUCLEOTIDE SEQUENCE [LARGE SCALE GENOMIC DNA]</scope>
    <source>
        <strain evidence="4">UMSG3</strain>
    </source>
</reference>